<dbReference type="EMBL" id="CP017708">
    <property type="protein sequence ID" value="WAN68997.1"/>
    <property type="molecule type" value="Genomic_DNA"/>
</dbReference>
<organism evidence="2">
    <name type="scientific">Moorena producens (strain JHB)</name>
    <dbReference type="NCBI Taxonomy" id="1454205"/>
    <lineage>
        <taxon>Bacteria</taxon>
        <taxon>Bacillati</taxon>
        <taxon>Cyanobacteriota</taxon>
        <taxon>Cyanophyceae</taxon>
        <taxon>Coleofasciculales</taxon>
        <taxon>Coleofasciculaceae</taxon>
        <taxon>Moorena</taxon>
    </lineage>
</organism>
<keyword evidence="1" id="KW-0472">Membrane</keyword>
<feature type="transmembrane region" description="Helical" evidence="1">
    <location>
        <begin position="120"/>
        <end position="138"/>
    </location>
</feature>
<accession>A0A9Q9SSU4</accession>
<evidence type="ECO:0000256" key="1">
    <source>
        <dbReference type="SAM" id="Phobius"/>
    </source>
</evidence>
<evidence type="ECO:0000313" key="2">
    <source>
        <dbReference type="EMBL" id="WAN68997.1"/>
    </source>
</evidence>
<dbReference type="AlphaFoldDB" id="A0A9Q9SSU4"/>
<feature type="transmembrane region" description="Helical" evidence="1">
    <location>
        <begin position="81"/>
        <end position="100"/>
    </location>
</feature>
<dbReference type="Proteomes" id="UP000176944">
    <property type="component" value="Chromosome"/>
</dbReference>
<dbReference type="GO" id="GO:0016746">
    <property type="term" value="F:acyltransferase activity"/>
    <property type="evidence" value="ECO:0007669"/>
    <property type="project" value="TreeGrafter"/>
</dbReference>
<feature type="transmembrane region" description="Helical" evidence="1">
    <location>
        <begin position="6"/>
        <end position="23"/>
    </location>
</feature>
<dbReference type="PANTHER" id="PTHR13285:SF23">
    <property type="entry name" value="TEICHOIC ACID D-ALANYLTRANSFERASE"/>
    <property type="match status" value="1"/>
</dbReference>
<sequence length="151" mass="17320">MLFNSPEFIFLFLPLTLLFFFLLGRKGYYQGAIAFLVAASLLFYAWWNPPYLALLIFSIFFNYTVGYALCKRLILSVSTKLLLVLGIAVNLVLIGYFKYANFFVDNVSVILGKTFTINQIILPLAISFFTFQQIAYLVDAYRGETKDYSFS</sequence>
<name>A0A9Q9SSU4_MOOP1</name>
<dbReference type="InterPro" id="IPR051085">
    <property type="entry name" value="MB_O-acyltransferase"/>
</dbReference>
<proteinExistence type="predicted"/>
<keyword evidence="1" id="KW-0812">Transmembrane</keyword>
<feature type="transmembrane region" description="Helical" evidence="1">
    <location>
        <begin position="28"/>
        <end position="46"/>
    </location>
</feature>
<evidence type="ECO:0008006" key="3">
    <source>
        <dbReference type="Google" id="ProtNLM"/>
    </source>
</evidence>
<keyword evidence="1" id="KW-1133">Transmembrane helix</keyword>
<feature type="transmembrane region" description="Helical" evidence="1">
    <location>
        <begin position="52"/>
        <end position="69"/>
    </location>
</feature>
<dbReference type="PANTHER" id="PTHR13285">
    <property type="entry name" value="ACYLTRANSFERASE"/>
    <property type="match status" value="1"/>
</dbReference>
<reference evidence="2" key="1">
    <citation type="journal article" date="2017" name="Proc. Natl. Acad. Sci. U.S.A.">
        <title>Comparative genomics uncovers the prolific and distinctive metabolic potential of the cyanobacterial genus Moorea.</title>
        <authorList>
            <person name="Leao T."/>
            <person name="Castelao G."/>
            <person name="Korobeynikov A."/>
            <person name="Monroe E.A."/>
            <person name="Podell S."/>
            <person name="Glukhov E."/>
            <person name="Allen E.E."/>
            <person name="Gerwick W.H."/>
            <person name="Gerwick L."/>
        </authorList>
    </citation>
    <scope>NUCLEOTIDE SEQUENCE</scope>
    <source>
        <strain evidence="2">JHB</strain>
    </source>
</reference>
<protein>
    <recommendedName>
        <fullName evidence="3">Membrane-bound O-acyltransferase family protein</fullName>
    </recommendedName>
</protein>
<reference evidence="2" key="2">
    <citation type="submission" date="2022-10" db="EMBL/GenBank/DDBJ databases">
        <authorList>
            <person name="Ngo T.-E."/>
        </authorList>
    </citation>
    <scope>NUCLEOTIDE SEQUENCE</scope>
    <source>
        <strain evidence="2">JHB</strain>
    </source>
</reference>
<gene>
    <name evidence="2" type="ORF">BJP36_42300</name>
</gene>